<evidence type="ECO:0000259" key="5">
    <source>
        <dbReference type="Pfam" id="PF01420"/>
    </source>
</evidence>
<evidence type="ECO:0000256" key="2">
    <source>
        <dbReference type="ARBA" id="ARBA00022747"/>
    </source>
</evidence>
<comment type="similarity">
    <text evidence="1">Belongs to the type-I restriction system S methylase family.</text>
</comment>
<feature type="domain" description="Type I restriction modification DNA specificity" evidence="5">
    <location>
        <begin position="230"/>
        <end position="393"/>
    </location>
</feature>
<dbReference type="GO" id="GO:0003677">
    <property type="term" value="F:DNA binding"/>
    <property type="evidence" value="ECO:0007669"/>
    <property type="project" value="UniProtKB-KW"/>
</dbReference>
<reference evidence="6 8" key="2">
    <citation type="submission" date="2007-08" db="EMBL/GenBank/DDBJ databases">
        <authorList>
            <person name="Fulton L."/>
            <person name="Clifton S."/>
            <person name="Fulton B."/>
            <person name="Xu J."/>
            <person name="Minx P."/>
            <person name="Pepin K.H."/>
            <person name="Johnson M."/>
            <person name="Thiruvilangam P."/>
            <person name="Bhonagiri V."/>
            <person name="Nash W.E."/>
            <person name="Wang C."/>
            <person name="Mardis E.R."/>
            <person name="Wilson R.K."/>
        </authorList>
    </citation>
    <scope>NUCLEOTIDE SEQUENCE [LARGE SCALE GENOMIC DNA]</scope>
    <source>
        <strain evidence="6 8">DSM 753</strain>
    </source>
</reference>
<gene>
    <name evidence="7" type="ORF">CH238_04520</name>
    <name evidence="6" type="ORF">CLOLEP_03821</name>
</gene>
<evidence type="ECO:0000313" key="9">
    <source>
        <dbReference type="Proteomes" id="UP000220611"/>
    </source>
</evidence>
<keyword evidence="9" id="KW-1185">Reference proteome</keyword>
<dbReference type="InterPro" id="IPR000055">
    <property type="entry name" value="Restrct_endonuc_typeI_TRD"/>
</dbReference>
<feature type="domain" description="Type I restriction modification DNA specificity" evidence="5">
    <location>
        <begin position="31"/>
        <end position="197"/>
    </location>
</feature>
<dbReference type="InterPro" id="IPR044946">
    <property type="entry name" value="Restrct_endonuc_typeI_TRD_sf"/>
</dbReference>
<dbReference type="EMBL" id="ABCB02000021">
    <property type="protein sequence ID" value="EDO59771.1"/>
    <property type="molecule type" value="Genomic_DNA"/>
</dbReference>
<dbReference type="PANTHER" id="PTHR30408">
    <property type="entry name" value="TYPE-1 RESTRICTION ENZYME ECOKI SPECIFICITY PROTEIN"/>
    <property type="match status" value="1"/>
</dbReference>
<proteinExistence type="inferred from homology"/>
<reference evidence="6 8" key="1">
    <citation type="submission" date="2007-08" db="EMBL/GenBank/DDBJ databases">
        <title>Draft genome sequence of Clostridium leptum (DSM 753).</title>
        <authorList>
            <person name="Sudarsanam P."/>
            <person name="Ley R."/>
            <person name="Guruge J."/>
            <person name="Turnbaugh P.J."/>
            <person name="Mahowald M."/>
            <person name="Liep D."/>
            <person name="Gordon J."/>
        </authorList>
    </citation>
    <scope>NUCLEOTIDE SEQUENCE [LARGE SCALE GENOMIC DNA]</scope>
    <source>
        <strain evidence="6 8">DSM 753</strain>
    </source>
</reference>
<feature type="coiled-coil region" evidence="4">
    <location>
        <begin position="174"/>
        <end position="205"/>
    </location>
</feature>
<comment type="caution">
    <text evidence="6">The sequence shown here is derived from an EMBL/GenBank/DDBJ whole genome shotgun (WGS) entry which is preliminary data.</text>
</comment>
<dbReference type="HOGENOM" id="CLU_021095_10_2_9"/>
<evidence type="ECO:0000313" key="7">
    <source>
        <dbReference type="EMBL" id="PEQ25297.1"/>
    </source>
</evidence>
<name>A7VYZ3_9FIRM</name>
<dbReference type="eggNOG" id="COG0732">
    <property type="taxonomic scope" value="Bacteria"/>
</dbReference>
<evidence type="ECO:0000256" key="1">
    <source>
        <dbReference type="ARBA" id="ARBA00010923"/>
    </source>
</evidence>
<dbReference type="OrthoDB" id="9811611at2"/>
<dbReference type="Proteomes" id="UP000003490">
    <property type="component" value="Unassembled WGS sequence"/>
</dbReference>
<reference evidence="7 9" key="3">
    <citation type="submission" date="2017-07" db="EMBL/GenBank/DDBJ databases">
        <title>Prevalence of linear plasmids in Cutibacterium (Propionibacterium) acnes isolates obtained from prostatic tissue.</title>
        <authorList>
            <person name="Davidsson S."/>
            <person name="Carlsson J."/>
            <person name="Molling P."/>
            <person name="Andren O."/>
            <person name="Andersson S.-O."/>
            <person name="Brzuszkiewicz E."/>
            <person name="Poehlein A."/>
            <person name="Al-Zeer M."/>
            <person name="Brinkmann V."/>
            <person name="Scavenius C."/>
            <person name="Nazipi S."/>
            <person name="Soderquist B."/>
            <person name="Bruggemann H."/>
        </authorList>
    </citation>
    <scope>NUCLEOTIDE SEQUENCE [LARGE SCALE GENOMIC DNA]</scope>
    <source>
        <strain evidence="7 9">DSM 753</strain>
    </source>
</reference>
<dbReference type="Proteomes" id="UP000220611">
    <property type="component" value="Unassembled WGS sequence"/>
</dbReference>
<accession>A7VYZ3</accession>
<organism evidence="6 8">
    <name type="scientific">[Clostridium] leptum DSM 753</name>
    <dbReference type="NCBI Taxonomy" id="428125"/>
    <lineage>
        <taxon>Bacteria</taxon>
        <taxon>Bacillati</taxon>
        <taxon>Bacillota</taxon>
        <taxon>Clostridia</taxon>
        <taxon>Eubacteriales</taxon>
        <taxon>Oscillospiraceae</taxon>
        <taxon>Oscillospiraceae incertae sedis</taxon>
    </lineage>
</organism>
<evidence type="ECO:0000256" key="4">
    <source>
        <dbReference type="SAM" id="Coils"/>
    </source>
</evidence>
<keyword evidence="2" id="KW-0680">Restriction system</keyword>
<protein>
    <submittedName>
        <fullName evidence="6">Type I restriction modification DNA specificity domain protein</fullName>
    </submittedName>
</protein>
<dbReference type="PANTHER" id="PTHR30408:SF12">
    <property type="entry name" value="TYPE I RESTRICTION ENZYME MJAVIII SPECIFICITY SUBUNIT"/>
    <property type="match status" value="1"/>
</dbReference>
<dbReference type="Gene3D" id="3.90.220.20">
    <property type="entry name" value="DNA methylase specificity domains"/>
    <property type="match status" value="2"/>
</dbReference>
<keyword evidence="3" id="KW-0238">DNA-binding</keyword>
<sequence length="444" mass="50490">MAKAKKKETLTPEERLQAALVPDWEQPYKVPKNWCWVRFSKIINLISGRDAKLTDCNSLGIGIPYILGASNLENNVFTIERWIENPQVISLKNDVLLSVKGTIGKVYLQKEEKVNISRQIMAIRTSSTLFPRFTYWLVNNISDSFRQAGNGLIPGISREDILQKEVPFPPLPEQQRIVDRIESLFAKLDEAKQKTQEALNSYETRKAAILHKAFTGELTARWRKEHGLGMESWEKYKFNDILDVRDGTHDSPTYFDQGFPLITSKNLKDGKITDKDLKFISKEDYDKINERSKVDIGDILFAMIGTIGNPVVVETQPKFAIKNVALFKNIGKASPYFVKYFLESKKVIDRMEKDAKGSTQKFVSLGYLRAFNILLPKSKEQTEIVRILDDLLAKEQQAKEAAEAVLDQIDLMKKSILARAFRGELGTNNPAEESAVELVKNIIS</sequence>
<dbReference type="GO" id="GO:0009307">
    <property type="term" value="P:DNA restriction-modification system"/>
    <property type="evidence" value="ECO:0007669"/>
    <property type="project" value="UniProtKB-KW"/>
</dbReference>
<dbReference type="CDD" id="cd17246">
    <property type="entry name" value="RMtype1_S_SonII-TRD2-CR2_like"/>
    <property type="match status" value="1"/>
</dbReference>
<dbReference type="InterPro" id="IPR052021">
    <property type="entry name" value="Type-I_RS_S_subunit"/>
</dbReference>
<evidence type="ECO:0000313" key="8">
    <source>
        <dbReference type="Proteomes" id="UP000003490"/>
    </source>
</evidence>
<dbReference type="SUPFAM" id="SSF116734">
    <property type="entry name" value="DNA methylase specificity domain"/>
    <property type="match status" value="2"/>
</dbReference>
<dbReference type="EMBL" id="NOXF01000002">
    <property type="protein sequence ID" value="PEQ25297.1"/>
    <property type="molecule type" value="Genomic_DNA"/>
</dbReference>
<keyword evidence="4" id="KW-0175">Coiled coil</keyword>
<evidence type="ECO:0000313" key="6">
    <source>
        <dbReference type="EMBL" id="EDO59771.1"/>
    </source>
</evidence>
<dbReference type="AlphaFoldDB" id="A7VYZ3"/>
<dbReference type="Pfam" id="PF01420">
    <property type="entry name" value="Methylase_S"/>
    <property type="match status" value="2"/>
</dbReference>
<evidence type="ECO:0000256" key="3">
    <source>
        <dbReference type="ARBA" id="ARBA00023125"/>
    </source>
</evidence>